<dbReference type="Proteomes" id="UP000663889">
    <property type="component" value="Unassembled WGS sequence"/>
</dbReference>
<evidence type="ECO:0000313" key="9">
    <source>
        <dbReference type="Proteomes" id="UP000663864"/>
    </source>
</evidence>
<dbReference type="PANTHER" id="PTHR46141:SF1">
    <property type="entry name" value="SODIUM LEAK CHANNEL NALCN"/>
    <property type="match status" value="1"/>
</dbReference>
<dbReference type="EMBL" id="CAJOBD010004573">
    <property type="protein sequence ID" value="CAF4000171.1"/>
    <property type="molecule type" value="Genomic_DNA"/>
</dbReference>
<evidence type="ECO:0000313" key="8">
    <source>
        <dbReference type="EMBL" id="CAF4000171.1"/>
    </source>
</evidence>
<dbReference type="PANTHER" id="PTHR46141">
    <property type="entry name" value="SODIUM LEAK CHANNEL NON-SELECTIVE PROTEIN"/>
    <property type="match status" value="1"/>
</dbReference>
<name>A0A815KQS3_9BILA</name>
<dbReference type="EMBL" id="CAJOAX010000561">
    <property type="protein sequence ID" value="CAF3614239.1"/>
    <property type="molecule type" value="Genomic_DNA"/>
</dbReference>
<evidence type="ECO:0000313" key="6">
    <source>
        <dbReference type="EMBL" id="CAF3614239.1"/>
    </source>
</evidence>
<evidence type="ECO:0000313" key="4">
    <source>
        <dbReference type="EMBL" id="CAF1398997.1"/>
    </source>
</evidence>
<feature type="compositionally biased region" description="Polar residues" evidence="1">
    <location>
        <begin position="1"/>
        <end position="15"/>
    </location>
</feature>
<dbReference type="EMBL" id="CAJOBE010003444">
    <property type="protein sequence ID" value="CAF3880807.1"/>
    <property type="molecule type" value="Genomic_DNA"/>
</dbReference>
<accession>A0A815KQS3</accession>
<dbReference type="GO" id="GO:0005261">
    <property type="term" value="F:monoatomic cation channel activity"/>
    <property type="evidence" value="ECO:0007669"/>
    <property type="project" value="InterPro"/>
</dbReference>
<dbReference type="InterPro" id="IPR028823">
    <property type="entry name" value="NALCN"/>
</dbReference>
<feature type="region of interest" description="Disordered" evidence="1">
    <location>
        <begin position="1"/>
        <end position="37"/>
    </location>
</feature>
<dbReference type="Proteomes" id="UP000663823">
    <property type="component" value="Unassembled WGS sequence"/>
</dbReference>
<dbReference type="EMBL" id="CAJNOO010001294">
    <property type="protein sequence ID" value="CAF1130054.1"/>
    <property type="molecule type" value="Genomic_DNA"/>
</dbReference>
<keyword evidence="2" id="KW-0812">Transmembrane</keyword>
<sequence>MIIRQTSAPSLLATYSSTNTGGSSNGNNSRSTRPFSGVRQNSTIDINLNGNFVISDRGNERSRMEIFTRNEDFIRKISIRYIDIVAGLAITQQGNIVPVDSVSAVTVFSISESDDLIKWFDCSHYMIEPSDIDIFNNQYFLYHFKLKTRETSAEIQQKLPWRLRVFENIPDHPQMIELSQEYYRNVNNQRLLSGDANQVELASIADNKVSIFIEQNKIRLDRKNSMRRSGYRSKPVNVIHENGYIGRNHDDYDIKLFQYRKQQAEIKGNQEEEDLRENHPSFDRPLFIIGRESNFRKFCQFLVEARYNVKTKDSLGQELKISRYKQGYKFLGLVTYLYWIIILGTILSTIAEYLFVIFMSVELTLKIFAHG</sequence>
<dbReference type="EMBL" id="CAJNOU010003591">
    <property type="protein sequence ID" value="CAF1399006.1"/>
    <property type="molecule type" value="Genomic_DNA"/>
</dbReference>
<evidence type="ECO:0000313" key="7">
    <source>
        <dbReference type="EMBL" id="CAF3880807.1"/>
    </source>
</evidence>
<organism evidence="4 9">
    <name type="scientific">Rotaria sordida</name>
    <dbReference type="NCBI Taxonomy" id="392033"/>
    <lineage>
        <taxon>Eukaryota</taxon>
        <taxon>Metazoa</taxon>
        <taxon>Spiralia</taxon>
        <taxon>Gnathifera</taxon>
        <taxon>Rotifera</taxon>
        <taxon>Eurotatoria</taxon>
        <taxon>Bdelloidea</taxon>
        <taxon>Philodinida</taxon>
        <taxon>Philodinidae</taxon>
        <taxon>Rotaria</taxon>
    </lineage>
</organism>
<dbReference type="Proteomes" id="UP000663836">
    <property type="component" value="Unassembled WGS sequence"/>
</dbReference>
<dbReference type="Gene3D" id="2.120.10.30">
    <property type="entry name" value="TolB, C-terminal domain"/>
    <property type="match status" value="1"/>
</dbReference>
<gene>
    <name evidence="7" type="ORF">FNK824_LOCUS19529</name>
    <name evidence="8" type="ORF">JBS370_LOCUS26228</name>
    <name evidence="6" type="ORF">OTI717_LOCUS7463</name>
    <name evidence="3" type="ORF">RFH988_LOCUS20818</name>
    <name evidence="5" type="ORF">SEV965_LOCUS31341</name>
    <name evidence="4" type="ORF">ZHD862_LOCUS33027</name>
</gene>
<dbReference type="OrthoDB" id="10069766at2759"/>
<dbReference type="Proteomes" id="UP000663874">
    <property type="component" value="Unassembled WGS sequence"/>
</dbReference>
<evidence type="ECO:0000256" key="2">
    <source>
        <dbReference type="SAM" id="Phobius"/>
    </source>
</evidence>
<dbReference type="GO" id="GO:0032224">
    <property type="term" value="P:positive regulation of synaptic transmission, cholinergic"/>
    <property type="evidence" value="ECO:0007669"/>
    <property type="project" value="TreeGrafter"/>
</dbReference>
<reference evidence="4" key="1">
    <citation type="submission" date="2021-02" db="EMBL/GenBank/DDBJ databases">
        <authorList>
            <person name="Nowell W R."/>
        </authorList>
    </citation>
    <scope>NUCLEOTIDE SEQUENCE</scope>
</reference>
<dbReference type="GO" id="GO:0005886">
    <property type="term" value="C:plasma membrane"/>
    <property type="evidence" value="ECO:0007669"/>
    <property type="project" value="TreeGrafter"/>
</dbReference>
<evidence type="ECO:0000256" key="1">
    <source>
        <dbReference type="SAM" id="MobiDB-lite"/>
    </source>
</evidence>
<comment type="caution">
    <text evidence="4">The sequence shown here is derived from an EMBL/GenBank/DDBJ whole genome shotgun (WGS) entry which is preliminary data.</text>
</comment>
<dbReference type="InterPro" id="IPR011042">
    <property type="entry name" value="6-blade_b-propeller_TolB-like"/>
</dbReference>
<dbReference type="EMBL" id="CAJNOT010003767">
    <property type="protein sequence ID" value="CAF1398997.1"/>
    <property type="molecule type" value="Genomic_DNA"/>
</dbReference>
<feature type="transmembrane region" description="Helical" evidence="2">
    <location>
        <begin position="330"/>
        <end position="347"/>
    </location>
</feature>
<keyword evidence="2" id="KW-0472">Membrane</keyword>
<dbReference type="AlphaFoldDB" id="A0A815KQS3"/>
<evidence type="ECO:0000313" key="5">
    <source>
        <dbReference type="EMBL" id="CAF1399006.1"/>
    </source>
</evidence>
<protein>
    <submittedName>
        <fullName evidence="4">Uncharacterized protein</fullName>
    </submittedName>
</protein>
<dbReference type="GO" id="GO:0032230">
    <property type="term" value="P:positive regulation of synaptic transmission, GABAergic"/>
    <property type="evidence" value="ECO:0007669"/>
    <property type="project" value="TreeGrafter"/>
</dbReference>
<evidence type="ECO:0000313" key="3">
    <source>
        <dbReference type="EMBL" id="CAF1130054.1"/>
    </source>
</evidence>
<feature type="compositionally biased region" description="Low complexity" evidence="1">
    <location>
        <begin position="16"/>
        <end position="33"/>
    </location>
</feature>
<dbReference type="Proteomes" id="UP000663882">
    <property type="component" value="Unassembled WGS sequence"/>
</dbReference>
<proteinExistence type="predicted"/>
<dbReference type="Proteomes" id="UP000663864">
    <property type="component" value="Unassembled WGS sequence"/>
</dbReference>
<keyword evidence="2" id="KW-1133">Transmembrane helix</keyword>